<dbReference type="InterPro" id="IPR036259">
    <property type="entry name" value="MFS_trans_sf"/>
</dbReference>
<dbReference type="Gene3D" id="1.20.1250.20">
    <property type="entry name" value="MFS general substrate transporter like domains"/>
    <property type="match status" value="1"/>
</dbReference>
<dbReference type="InterPro" id="IPR010290">
    <property type="entry name" value="TM_effector"/>
</dbReference>
<dbReference type="SUPFAM" id="SSF103473">
    <property type="entry name" value="MFS general substrate transporter"/>
    <property type="match status" value="1"/>
</dbReference>
<feature type="transmembrane region" description="Helical" evidence="7">
    <location>
        <begin position="400"/>
        <end position="422"/>
    </location>
</feature>
<sequence length="443" mass="43657">MTGSAGGGAVGCRCGCGTGSCLSRVVQSADGRPVRLLASRNYRYWAAADLVSVTGTWMQVLGVNWFVLRETGSATHMGLTVMLHALPVLLLGPYGGALADRLPVRRMLLLTQAAHAALAVALTVVVATGAQLGWIYAISVLAGVVSAVDGPALGRFGGMVSGPRLLGKALANGSLISSTGRIAGMSVGGVVVAAAGPAALFAANAVSFLAVIGALLAIRARELHPLAAAPAAPAKGAVRAGFRYLATQPVVLVTLAVAFVLGSLGRNYQVTMAAMSDGPLAAGPAGYGALSTVFAAGTVAGALLAGRLTLDHRLLVAAGVTASVLQMVAGVAPSLWTFAAALVPIAAAAVIVDTTVSARIQLDTRDDMRGRALAATAVVGALAGIAGAPVLGLLCETIGARGALLLAGAVGVLTCTGAALWFRATAEAAAPAGAAASAVPVPA</sequence>
<feature type="transmembrane region" description="Helical" evidence="7">
    <location>
        <begin position="201"/>
        <end position="220"/>
    </location>
</feature>
<feature type="transmembrane region" description="Helical" evidence="7">
    <location>
        <begin position="241"/>
        <end position="265"/>
    </location>
</feature>
<comment type="subcellular location">
    <subcellularLocation>
        <location evidence="1">Cell membrane</location>
        <topology evidence="1">Multi-pass membrane protein</topology>
    </subcellularLocation>
</comment>
<gene>
    <name evidence="8" type="ORF">Daura_24185</name>
</gene>
<dbReference type="KEGG" id="daur:Daura_24185"/>
<dbReference type="Pfam" id="PF05977">
    <property type="entry name" value="MFS_3"/>
    <property type="match status" value="1"/>
</dbReference>
<keyword evidence="2" id="KW-0813">Transport</keyword>
<keyword evidence="4 7" id="KW-0812">Transmembrane</keyword>
<name>A0A9Q9MSR9_9ACTN</name>
<evidence type="ECO:0000256" key="5">
    <source>
        <dbReference type="ARBA" id="ARBA00022989"/>
    </source>
</evidence>
<dbReference type="CDD" id="cd06173">
    <property type="entry name" value="MFS_MefA_like"/>
    <property type="match status" value="1"/>
</dbReference>
<dbReference type="Proteomes" id="UP001058003">
    <property type="component" value="Chromosome"/>
</dbReference>
<organism evidence="8 9">
    <name type="scientific">Dactylosporangium aurantiacum</name>
    <dbReference type="NCBI Taxonomy" id="35754"/>
    <lineage>
        <taxon>Bacteria</taxon>
        <taxon>Bacillati</taxon>
        <taxon>Actinomycetota</taxon>
        <taxon>Actinomycetes</taxon>
        <taxon>Micromonosporales</taxon>
        <taxon>Micromonosporaceae</taxon>
        <taxon>Dactylosporangium</taxon>
    </lineage>
</organism>
<evidence type="ECO:0000256" key="3">
    <source>
        <dbReference type="ARBA" id="ARBA00022475"/>
    </source>
</evidence>
<evidence type="ECO:0000256" key="4">
    <source>
        <dbReference type="ARBA" id="ARBA00022692"/>
    </source>
</evidence>
<evidence type="ECO:0000256" key="7">
    <source>
        <dbReference type="SAM" id="Phobius"/>
    </source>
</evidence>
<evidence type="ECO:0000256" key="1">
    <source>
        <dbReference type="ARBA" id="ARBA00004651"/>
    </source>
</evidence>
<dbReference type="PANTHER" id="PTHR23513">
    <property type="entry name" value="INTEGRAL MEMBRANE EFFLUX PROTEIN-RELATED"/>
    <property type="match status" value="1"/>
</dbReference>
<evidence type="ECO:0000256" key="6">
    <source>
        <dbReference type="ARBA" id="ARBA00023136"/>
    </source>
</evidence>
<accession>A0A9Q9MSR9</accession>
<evidence type="ECO:0000313" key="9">
    <source>
        <dbReference type="Proteomes" id="UP001058003"/>
    </source>
</evidence>
<keyword evidence="3" id="KW-1003">Cell membrane</keyword>
<keyword evidence="6 7" id="KW-0472">Membrane</keyword>
<reference evidence="8" key="1">
    <citation type="submission" date="2021-04" db="EMBL/GenBank/DDBJ databases">
        <title>Dactylosporangium aurantiacum NRRL B-8018 full assembly.</title>
        <authorList>
            <person name="Hartkoorn R.C."/>
            <person name="Beaudoing E."/>
            <person name="Hot D."/>
        </authorList>
    </citation>
    <scope>NUCLEOTIDE SEQUENCE</scope>
    <source>
        <strain evidence="8">NRRL B-8018</strain>
    </source>
</reference>
<dbReference type="PANTHER" id="PTHR23513:SF11">
    <property type="entry name" value="STAPHYLOFERRIN A TRANSPORTER"/>
    <property type="match status" value="1"/>
</dbReference>
<feature type="transmembrane region" description="Helical" evidence="7">
    <location>
        <begin position="285"/>
        <end position="305"/>
    </location>
</feature>
<keyword evidence="5 7" id="KW-1133">Transmembrane helix</keyword>
<dbReference type="EMBL" id="CP073767">
    <property type="protein sequence ID" value="UWZ59727.1"/>
    <property type="molecule type" value="Genomic_DNA"/>
</dbReference>
<dbReference type="GO" id="GO:0005886">
    <property type="term" value="C:plasma membrane"/>
    <property type="evidence" value="ECO:0007669"/>
    <property type="project" value="UniProtKB-SubCell"/>
</dbReference>
<evidence type="ECO:0000313" key="8">
    <source>
        <dbReference type="EMBL" id="UWZ59727.1"/>
    </source>
</evidence>
<feature type="transmembrane region" description="Helical" evidence="7">
    <location>
        <begin position="74"/>
        <end position="95"/>
    </location>
</feature>
<evidence type="ECO:0000256" key="2">
    <source>
        <dbReference type="ARBA" id="ARBA00022448"/>
    </source>
</evidence>
<feature type="transmembrane region" description="Helical" evidence="7">
    <location>
        <begin position="314"/>
        <end position="332"/>
    </location>
</feature>
<feature type="transmembrane region" description="Helical" evidence="7">
    <location>
        <begin position="44"/>
        <end position="68"/>
    </location>
</feature>
<dbReference type="AlphaFoldDB" id="A0A9Q9MSR9"/>
<feature type="transmembrane region" description="Helical" evidence="7">
    <location>
        <begin position="372"/>
        <end position="394"/>
    </location>
</feature>
<protein>
    <submittedName>
        <fullName evidence="8">MFS transporter</fullName>
    </submittedName>
</protein>
<dbReference type="OrthoDB" id="9775268at2"/>
<feature type="transmembrane region" description="Helical" evidence="7">
    <location>
        <begin position="338"/>
        <end position="360"/>
    </location>
</feature>
<proteinExistence type="predicted"/>
<keyword evidence="9" id="KW-1185">Reference proteome</keyword>